<dbReference type="InterPro" id="IPR035490">
    <property type="entry name" value="GlmS/FrlB_SIS"/>
</dbReference>
<comment type="caution">
    <text evidence="14">The sequence shown here is derived from an EMBL/GenBank/DDBJ whole genome shotgun (WGS) entry which is preliminary data.</text>
</comment>
<dbReference type="CDD" id="cd00714">
    <property type="entry name" value="GFAT"/>
    <property type="match status" value="1"/>
</dbReference>
<dbReference type="Pfam" id="PF13522">
    <property type="entry name" value="GATase_6"/>
    <property type="match status" value="1"/>
</dbReference>
<name>A0A7X0H869_9BACT</name>
<evidence type="ECO:0000256" key="6">
    <source>
        <dbReference type="ARBA" id="ARBA00022576"/>
    </source>
</evidence>
<dbReference type="GO" id="GO:0097367">
    <property type="term" value="F:carbohydrate derivative binding"/>
    <property type="evidence" value="ECO:0007669"/>
    <property type="project" value="InterPro"/>
</dbReference>
<feature type="region of interest" description="Disordered" evidence="11">
    <location>
        <begin position="76"/>
        <end position="97"/>
    </location>
</feature>
<accession>A0A7X0H869</accession>
<keyword evidence="7 10" id="KW-0808">Transferase</keyword>
<dbReference type="EC" id="2.6.1.16" evidence="3 10"/>
<dbReference type="FunFam" id="3.40.50.10490:FF:000002">
    <property type="entry name" value="Glutamine--fructose-6-phosphate aminotransferase [isomerizing]"/>
    <property type="match status" value="1"/>
</dbReference>
<dbReference type="SUPFAM" id="SSF53697">
    <property type="entry name" value="SIS domain"/>
    <property type="match status" value="1"/>
</dbReference>
<dbReference type="AlphaFoldDB" id="A0A7X0H869"/>
<dbReference type="CDD" id="cd05008">
    <property type="entry name" value="SIS_GlmS_GlmD_1"/>
    <property type="match status" value="1"/>
</dbReference>
<evidence type="ECO:0000256" key="2">
    <source>
        <dbReference type="ARBA" id="ARBA00004496"/>
    </source>
</evidence>
<dbReference type="Pfam" id="PF01380">
    <property type="entry name" value="SIS"/>
    <property type="match status" value="2"/>
</dbReference>
<evidence type="ECO:0000256" key="10">
    <source>
        <dbReference type="HAMAP-Rule" id="MF_00164"/>
    </source>
</evidence>
<keyword evidence="15" id="KW-1185">Reference proteome</keyword>
<dbReference type="EMBL" id="JACHGY010000001">
    <property type="protein sequence ID" value="MBB6430837.1"/>
    <property type="molecule type" value="Genomic_DNA"/>
</dbReference>
<keyword evidence="6 10" id="KW-0032">Aminotransferase</keyword>
<evidence type="ECO:0000256" key="7">
    <source>
        <dbReference type="ARBA" id="ARBA00022679"/>
    </source>
</evidence>
<dbReference type="SUPFAM" id="SSF56235">
    <property type="entry name" value="N-terminal nucleophile aminohydrolases (Ntn hydrolases)"/>
    <property type="match status" value="1"/>
</dbReference>
<dbReference type="GO" id="GO:0004360">
    <property type="term" value="F:glutamine-fructose-6-phosphate transaminase (isomerizing) activity"/>
    <property type="evidence" value="ECO:0007669"/>
    <property type="project" value="UniProtKB-UniRule"/>
</dbReference>
<dbReference type="PANTHER" id="PTHR10937:SF0">
    <property type="entry name" value="GLUTAMINE--FRUCTOSE-6-PHOSPHATE TRANSAMINASE (ISOMERIZING)"/>
    <property type="match status" value="1"/>
</dbReference>
<dbReference type="CDD" id="cd05009">
    <property type="entry name" value="SIS_GlmS_GlmD_2"/>
    <property type="match status" value="1"/>
</dbReference>
<dbReference type="GO" id="GO:0046349">
    <property type="term" value="P:amino sugar biosynthetic process"/>
    <property type="evidence" value="ECO:0007669"/>
    <property type="project" value="UniProtKB-ARBA"/>
</dbReference>
<dbReference type="PROSITE" id="PS51464">
    <property type="entry name" value="SIS"/>
    <property type="match status" value="2"/>
</dbReference>
<dbReference type="InterPro" id="IPR047084">
    <property type="entry name" value="GFAT_N"/>
</dbReference>
<dbReference type="PROSITE" id="PS51278">
    <property type="entry name" value="GATASE_TYPE_2"/>
    <property type="match status" value="1"/>
</dbReference>
<evidence type="ECO:0000259" key="12">
    <source>
        <dbReference type="PROSITE" id="PS51278"/>
    </source>
</evidence>
<evidence type="ECO:0000256" key="11">
    <source>
        <dbReference type="SAM" id="MobiDB-lite"/>
    </source>
</evidence>
<dbReference type="GO" id="GO:0006487">
    <property type="term" value="P:protein N-linked glycosylation"/>
    <property type="evidence" value="ECO:0007669"/>
    <property type="project" value="TreeGrafter"/>
</dbReference>
<evidence type="ECO:0000256" key="8">
    <source>
        <dbReference type="ARBA" id="ARBA00022737"/>
    </source>
</evidence>
<keyword evidence="8" id="KW-0677">Repeat</keyword>
<dbReference type="InterPro" id="IPR005855">
    <property type="entry name" value="GFAT"/>
</dbReference>
<feature type="domain" description="Glutamine amidotransferase type-2" evidence="12">
    <location>
        <begin position="2"/>
        <end position="231"/>
    </location>
</feature>
<dbReference type="InterPro" id="IPR046348">
    <property type="entry name" value="SIS_dom_sf"/>
</dbReference>
<dbReference type="NCBIfam" id="NF001484">
    <property type="entry name" value="PRK00331.1"/>
    <property type="match status" value="1"/>
</dbReference>
<dbReference type="Gene3D" id="3.40.50.10490">
    <property type="entry name" value="Glucose-6-phosphate isomerase like protein, domain 1"/>
    <property type="match status" value="2"/>
</dbReference>
<protein>
    <recommendedName>
        <fullName evidence="4 10">Glutamine--fructose-6-phosphate aminotransferase [isomerizing]</fullName>
        <ecNumber evidence="3 10">2.6.1.16</ecNumber>
    </recommendedName>
    <alternativeName>
        <fullName evidence="10">D-fructose-6-phosphate amidotransferase</fullName>
    </alternativeName>
    <alternativeName>
        <fullName evidence="10">GFAT</fullName>
    </alternativeName>
    <alternativeName>
        <fullName evidence="10">Glucosamine-6-phosphate synthase</fullName>
    </alternativeName>
    <alternativeName>
        <fullName evidence="10">Hexosephosphate aminotransferase</fullName>
    </alternativeName>
    <alternativeName>
        <fullName evidence="10">L-glutamine--D-fructose-6-phosphate amidotransferase</fullName>
    </alternativeName>
</protein>
<dbReference type="InterPro" id="IPR029055">
    <property type="entry name" value="Ntn_hydrolases_N"/>
</dbReference>
<feature type="domain" description="SIS" evidence="13">
    <location>
        <begin position="496"/>
        <end position="637"/>
    </location>
</feature>
<dbReference type="FunFam" id="3.40.50.10490:FF:000001">
    <property type="entry name" value="Glutamine--fructose-6-phosphate aminotransferase [isomerizing]"/>
    <property type="match status" value="1"/>
</dbReference>
<dbReference type="InterPro" id="IPR001347">
    <property type="entry name" value="SIS_dom"/>
</dbReference>
<feature type="initiator methionine" description="Removed" evidence="10">
    <location>
        <position position="1"/>
    </location>
</feature>
<sequence length="647" mass="70032">MCGIVAYVGNKQAAPLLVEGLKRLEYRGYDSAGVAITTPQGVEYARSVGRVSVLEDLITAEPDRYRGTLGIAHTRWATHGEPTEQNAHPHTGTTKSGHTISLVHNGIIENYRALRTYLEGKGHVFTSQTDTEVLAKLIAELYESAPESDNASAALETAVQTALREVTGAYAIAVTCTNEPHTLVAARKGSPLMIGVAENAYVVASDPSAIVAHTTQAITLDDYQVARLCAGPVDGWGQNAGIDIAAAKATGKPWAVDFRTTTIDNVEVTQQVTELEIDLQEIELGGYEHYMLKEIMEQPEAIRTCLTGRIDTREGTIVLGGLSNLSRELVRAKRIILSAQGTAYHAGLIGEYLFEDLAKMPSVAHYASEFRYRNPIIEEGSVIISISQSGETADTLAALHEAKDRGALALGAVNVVGSTMSRDTDAGVYLRVGPEIGVASTKAFVGQVAVLTMMALYCGRRRFLAPETVADYLRQLEQIPDHIATIVKQSDMIRDAVEKVVDRDNWLFLGRGYSYPVAMEGALKLKEISYIHAEGMPAAEMKHGPIALIDDGMPVVFIATQGSQYDKVISNIEEVKARGGRVLAVATEGDTQIEKYADFVFRVPHVAEALQPMLTVVPLQLLAYHAAVLRGHDVDKPRNLAKSVTVE</sequence>
<dbReference type="FunFam" id="3.60.20.10:FF:000006">
    <property type="entry name" value="Glutamine--fructose-6-phosphate aminotransferase [isomerizing]"/>
    <property type="match status" value="1"/>
</dbReference>
<organism evidence="14 15">
    <name type="scientific">Algisphaera agarilytica</name>
    <dbReference type="NCBI Taxonomy" id="1385975"/>
    <lineage>
        <taxon>Bacteria</taxon>
        <taxon>Pseudomonadati</taxon>
        <taxon>Planctomycetota</taxon>
        <taxon>Phycisphaerae</taxon>
        <taxon>Phycisphaerales</taxon>
        <taxon>Phycisphaeraceae</taxon>
        <taxon>Algisphaera</taxon>
    </lineage>
</organism>
<keyword evidence="9" id="KW-0315">Glutamine amidotransferase</keyword>
<comment type="catalytic activity">
    <reaction evidence="1 10">
        <text>D-fructose 6-phosphate + L-glutamine = D-glucosamine 6-phosphate + L-glutamate</text>
        <dbReference type="Rhea" id="RHEA:13237"/>
        <dbReference type="ChEBI" id="CHEBI:29985"/>
        <dbReference type="ChEBI" id="CHEBI:58359"/>
        <dbReference type="ChEBI" id="CHEBI:58725"/>
        <dbReference type="ChEBI" id="CHEBI:61527"/>
        <dbReference type="EC" id="2.6.1.16"/>
    </reaction>
</comment>
<evidence type="ECO:0000256" key="9">
    <source>
        <dbReference type="ARBA" id="ARBA00022962"/>
    </source>
</evidence>
<evidence type="ECO:0000256" key="4">
    <source>
        <dbReference type="ARBA" id="ARBA00016090"/>
    </source>
</evidence>
<proteinExistence type="inferred from homology"/>
<dbReference type="GO" id="GO:0006002">
    <property type="term" value="P:fructose 6-phosphate metabolic process"/>
    <property type="evidence" value="ECO:0007669"/>
    <property type="project" value="TreeGrafter"/>
</dbReference>
<comment type="subcellular location">
    <subcellularLocation>
        <location evidence="2 10">Cytoplasm</location>
    </subcellularLocation>
</comment>
<dbReference type="GO" id="GO:0005975">
    <property type="term" value="P:carbohydrate metabolic process"/>
    <property type="evidence" value="ECO:0007669"/>
    <property type="project" value="UniProtKB-UniRule"/>
</dbReference>
<dbReference type="PANTHER" id="PTHR10937">
    <property type="entry name" value="GLUCOSAMINE--FRUCTOSE-6-PHOSPHATE AMINOTRANSFERASE, ISOMERIZING"/>
    <property type="match status" value="1"/>
</dbReference>
<dbReference type="Gene3D" id="3.60.20.10">
    <property type="entry name" value="Glutamine Phosphoribosylpyrophosphate, subunit 1, domain 1"/>
    <property type="match status" value="1"/>
</dbReference>
<evidence type="ECO:0000256" key="5">
    <source>
        <dbReference type="ARBA" id="ARBA00022490"/>
    </source>
</evidence>
<feature type="active site" description="For Fru-6P isomerization activity" evidence="10">
    <location>
        <position position="642"/>
    </location>
</feature>
<evidence type="ECO:0000313" key="15">
    <source>
        <dbReference type="Proteomes" id="UP000541810"/>
    </source>
</evidence>
<dbReference type="NCBIfam" id="TIGR01135">
    <property type="entry name" value="glmS"/>
    <property type="match status" value="1"/>
</dbReference>
<dbReference type="Proteomes" id="UP000541810">
    <property type="component" value="Unassembled WGS sequence"/>
</dbReference>
<evidence type="ECO:0000256" key="1">
    <source>
        <dbReference type="ARBA" id="ARBA00001031"/>
    </source>
</evidence>
<comment type="subunit">
    <text evidence="10">Homodimer.</text>
</comment>
<comment type="function">
    <text evidence="10">Catalyzes the first step in hexosamine metabolism, converting fructose-6P into glucosamine-6P using glutamine as a nitrogen source.</text>
</comment>
<gene>
    <name evidence="10" type="primary">glmS</name>
    <name evidence="14" type="ORF">HNQ40_002643</name>
</gene>
<dbReference type="HAMAP" id="MF_00164">
    <property type="entry name" value="GlmS"/>
    <property type="match status" value="1"/>
</dbReference>
<evidence type="ECO:0000256" key="3">
    <source>
        <dbReference type="ARBA" id="ARBA00012916"/>
    </source>
</evidence>
<evidence type="ECO:0000313" key="14">
    <source>
        <dbReference type="EMBL" id="MBB6430837.1"/>
    </source>
</evidence>
<keyword evidence="5 10" id="KW-0963">Cytoplasm</keyword>
<dbReference type="GO" id="GO:0005829">
    <property type="term" value="C:cytosol"/>
    <property type="evidence" value="ECO:0007669"/>
    <property type="project" value="TreeGrafter"/>
</dbReference>
<dbReference type="GO" id="GO:0006047">
    <property type="term" value="P:UDP-N-acetylglucosamine metabolic process"/>
    <property type="evidence" value="ECO:0007669"/>
    <property type="project" value="TreeGrafter"/>
</dbReference>
<feature type="domain" description="SIS" evidence="13">
    <location>
        <begin position="325"/>
        <end position="465"/>
    </location>
</feature>
<evidence type="ECO:0000259" key="13">
    <source>
        <dbReference type="PROSITE" id="PS51464"/>
    </source>
</evidence>
<feature type="compositionally biased region" description="Polar residues" evidence="11">
    <location>
        <begin position="83"/>
        <end position="97"/>
    </location>
</feature>
<feature type="active site" description="Nucleophile; for GATase activity" evidence="10">
    <location>
        <position position="2"/>
    </location>
</feature>
<dbReference type="InterPro" id="IPR035466">
    <property type="entry name" value="GlmS/AgaS_SIS"/>
</dbReference>
<dbReference type="InterPro" id="IPR017932">
    <property type="entry name" value="GATase_2_dom"/>
</dbReference>
<dbReference type="RefSeq" id="WP_184678331.1">
    <property type="nucleotide sequence ID" value="NZ_JACHGY010000001.1"/>
</dbReference>
<reference evidence="14 15" key="1">
    <citation type="submission" date="2020-08" db="EMBL/GenBank/DDBJ databases">
        <title>Genomic Encyclopedia of Type Strains, Phase IV (KMG-IV): sequencing the most valuable type-strain genomes for metagenomic binning, comparative biology and taxonomic classification.</title>
        <authorList>
            <person name="Goeker M."/>
        </authorList>
    </citation>
    <scope>NUCLEOTIDE SEQUENCE [LARGE SCALE GENOMIC DNA]</scope>
    <source>
        <strain evidence="14 15">DSM 103725</strain>
    </source>
</reference>